<dbReference type="OrthoDB" id="3577651at2"/>
<feature type="compositionally biased region" description="Low complexity" evidence="1">
    <location>
        <begin position="156"/>
        <end position="188"/>
    </location>
</feature>
<evidence type="ECO:0000313" key="3">
    <source>
        <dbReference type="Proteomes" id="UP000198967"/>
    </source>
</evidence>
<dbReference type="STRING" id="366584.SAMN05216377_1117"/>
<organism evidence="2 3">
    <name type="scientific">Pseudonocardia oroxyli</name>
    <dbReference type="NCBI Taxonomy" id="366584"/>
    <lineage>
        <taxon>Bacteria</taxon>
        <taxon>Bacillati</taxon>
        <taxon>Actinomycetota</taxon>
        <taxon>Actinomycetes</taxon>
        <taxon>Pseudonocardiales</taxon>
        <taxon>Pseudonocardiaceae</taxon>
        <taxon>Pseudonocardia</taxon>
    </lineage>
</organism>
<reference evidence="2 3" key="1">
    <citation type="submission" date="2016-10" db="EMBL/GenBank/DDBJ databases">
        <authorList>
            <person name="de Groot N.N."/>
        </authorList>
    </citation>
    <scope>NUCLEOTIDE SEQUENCE [LARGE SCALE GENOMIC DNA]</scope>
    <source>
        <strain evidence="2 3">CGMCC 4.3143</strain>
    </source>
</reference>
<name>A0A1G7TEJ3_PSEOR</name>
<dbReference type="EMBL" id="FNBE01000011">
    <property type="protein sequence ID" value="SDG33767.1"/>
    <property type="molecule type" value="Genomic_DNA"/>
</dbReference>
<proteinExistence type="predicted"/>
<dbReference type="Proteomes" id="UP000198967">
    <property type="component" value="Unassembled WGS sequence"/>
</dbReference>
<keyword evidence="3" id="KW-1185">Reference proteome</keyword>
<sequence>MGERPTQAVIAVIRMSGTQDVQVDASHPNTDNAAVVVRVGKSLLYLHELRTAEHLAEPWAQAAKLGKTLPMYSARDAVKPIAGMPDPAVITHASGKPTCQVNSVNDRGGQPFLRVQLGRIIYEVRDQHALVSCVETFRQARKMARLVFRPERANGRTPDAARAATDALQPPAQPAPTARTATTPARPRTSQRELRQHRDRRQAP</sequence>
<gene>
    <name evidence="2" type="ORF">SAMN05216377_1117</name>
</gene>
<dbReference type="RefSeq" id="WP_093085738.1">
    <property type="nucleotide sequence ID" value="NZ_FNBE01000011.1"/>
</dbReference>
<protein>
    <submittedName>
        <fullName evidence="2">Uncharacterized protein</fullName>
    </submittedName>
</protein>
<evidence type="ECO:0000256" key="1">
    <source>
        <dbReference type="SAM" id="MobiDB-lite"/>
    </source>
</evidence>
<feature type="compositionally biased region" description="Basic and acidic residues" evidence="1">
    <location>
        <begin position="190"/>
        <end position="204"/>
    </location>
</feature>
<evidence type="ECO:0000313" key="2">
    <source>
        <dbReference type="EMBL" id="SDG33767.1"/>
    </source>
</evidence>
<feature type="region of interest" description="Disordered" evidence="1">
    <location>
        <begin position="149"/>
        <end position="204"/>
    </location>
</feature>
<dbReference type="AlphaFoldDB" id="A0A1G7TEJ3"/>
<accession>A0A1G7TEJ3</accession>